<name>A0ACC8EP40_9PEZI</name>
<gene>
    <name evidence="1" type="ORF">K441DRAFT_682037</name>
</gene>
<sequence>MEAIGALASIIQVVDGSIASLKYLNEVKASPKERSALSQEASTLGGLLAEMKTRVDEAQRRNDDLSSRTRSLGIPNGPLDQSKQALEELIKQLSSPSSGASRPAKRSKLGEIRRNLAWPFHRSNCAMLLSQIERTKAAIQLALTQDLLTSTYEIKKDTNIIPVLARSTAKIVGDVSGLTFAAKNTYYGPVRSRQEAISWLSPLNFFITQKDILGRRQQGTCKAILRSEKLRSWIIGTRAKLWCPGIELTLRSWIRENDARLTVHSATILEYLQERFSSDSGLGVAGVFCNYKEVDIQTPANLLASIWMQLAYASDISPDVLKLYQDNLDKGTQPSLNEISHILLSETKRYSKVLIVLDALDECEATVSGTLLRELWLHTSNVNILVTSRHPRPESFYLNGAAILRILPDEEDLKDYINGRIENDPSLFRHLDKDPTLREDIVYSVLRKADGIFLLVCLHMDCIAGQDSVRRVRNMLRTLPDDIYSAYASTVSRICSGRLSERAKRLISWVSCATRPLTANEILYAVSVEPGDTSLEDDALPDLDLLISACAGIVVVDDESLVVRFVHYTFQEYVNREARNSIQVINSSLTKTCLTYLLFDEFGSGRCESDKEMEKRIKSHPFLLYAAQNWGHHARREGEVEDETQGLIGKLFGQRNHRESAVQAMLIPSQRFDGYSWTTPRYTHGLWLASRFGLRSTAESLMQRGFPVDEETSDGATAFFMAASMGYDEVAMLLLNNGASVLGGTNRNYDRVPIHEASRRGHLKVVKVLLDQGADINQKTKSGRTALHEAVGTGQVDITRYLLENGADITAQTTPTLWTALHSAANQGNSKLLSLMLEHGSNLESKTSDEETALHIATVLGYTAIVEQLVDAGAALGSKDRRGDTALHLGASVGSHPICWILLQKRANIDAQNYFQQTPIYQAAASNGLEVVKLLLKYKANSTFSSSDGASPLHQAAWNGHLSITEVLLDKGDDINCQTCAGKTPLHGAAANGHIEVVKLLLSRGADHAITHSHGTHEVRAAINRNQAYPSKKDVLQRMIGNNDLESTAIDDARANGHDEIVQLLSDWNTKQSRRADLHNPEKLANSDSKASHYNGLPLQRKGKISESASTSTPKSTSSPVTSGTTENTVLTLQNIQSSSHQGGCIETSTVKTRVTNPRRLGAFRRINKELVDLGRNPPPNCSAGPIGDDMFTWMGTVLPPGDSDYAGGVFFLDILFPDDYPFSPPNIYFTTKIFHANISEGHISLDIFASYPDIGQRWKTNPSDSRNYGGLASICHWSSALTIGAFWKVSAQ</sequence>
<proteinExistence type="predicted"/>
<reference evidence="1 2" key="1">
    <citation type="journal article" date="2016" name="Nat. Commun.">
        <title>Ectomycorrhizal ecology is imprinted in the genome of the dominant symbiotic fungus Cenococcum geophilum.</title>
        <authorList>
            <consortium name="DOE Joint Genome Institute"/>
            <person name="Peter M."/>
            <person name="Kohler A."/>
            <person name="Ohm R.A."/>
            <person name="Kuo A."/>
            <person name="Krutzmann J."/>
            <person name="Morin E."/>
            <person name="Arend M."/>
            <person name="Barry K.W."/>
            <person name="Binder M."/>
            <person name="Choi C."/>
            <person name="Clum A."/>
            <person name="Copeland A."/>
            <person name="Grisel N."/>
            <person name="Haridas S."/>
            <person name="Kipfer T."/>
            <person name="LaButti K."/>
            <person name="Lindquist E."/>
            <person name="Lipzen A."/>
            <person name="Maire R."/>
            <person name="Meier B."/>
            <person name="Mihaltcheva S."/>
            <person name="Molinier V."/>
            <person name="Murat C."/>
            <person name="Poggeler S."/>
            <person name="Quandt C.A."/>
            <person name="Sperisen C."/>
            <person name="Tritt A."/>
            <person name="Tisserant E."/>
            <person name="Crous P.W."/>
            <person name="Henrissat B."/>
            <person name="Nehls U."/>
            <person name="Egli S."/>
            <person name="Spatafora J.W."/>
            <person name="Grigoriev I.V."/>
            <person name="Martin F.M."/>
        </authorList>
    </citation>
    <scope>NUCLEOTIDE SEQUENCE [LARGE SCALE GENOMIC DNA]</scope>
    <source>
        <strain evidence="1 2">1.58</strain>
    </source>
</reference>
<organism evidence="1 2">
    <name type="scientific">Cenococcum geophilum 1.58</name>
    <dbReference type="NCBI Taxonomy" id="794803"/>
    <lineage>
        <taxon>Eukaryota</taxon>
        <taxon>Fungi</taxon>
        <taxon>Dikarya</taxon>
        <taxon>Ascomycota</taxon>
        <taxon>Pezizomycotina</taxon>
        <taxon>Dothideomycetes</taxon>
        <taxon>Pleosporomycetidae</taxon>
        <taxon>Gloniales</taxon>
        <taxon>Gloniaceae</taxon>
        <taxon>Cenococcum</taxon>
    </lineage>
</organism>
<evidence type="ECO:0000313" key="1">
    <source>
        <dbReference type="EMBL" id="OCK88179.1"/>
    </source>
</evidence>
<keyword evidence="2" id="KW-1185">Reference proteome</keyword>
<dbReference type="EMBL" id="KV748247">
    <property type="protein sequence ID" value="OCK88179.1"/>
    <property type="molecule type" value="Genomic_DNA"/>
</dbReference>
<protein>
    <submittedName>
        <fullName evidence="1">Ankyrin</fullName>
    </submittedName>
</protein>
<accession>A0ACC8EP40</accession>
<dbReference type="Proteomes" id="UP000250078">
    <property type="component" value="Unassembled WGS sequence"/>
</dbReference>
<evidence type="ECO:0000313" key="2">
    <source>
        <dbReference type="Proteomes" id="UP000250078"/>
    </source>
</evidence>